<dbReference type="CDD" id="cd23158">
    <property type="entry name" value="Prefoldin_UXT"/>
    <property type="match status" value="1"/>
</dbReference>
<dbReference type="InterPro" id="IPR009053">
    <property type="entry name" value="Prefoldin"/>
</dbReference>
<gene>
    <name evidence="1" type="ORF">Esi_0254_0003</name>
</gene>
<dbReference type="OrthoDB" id="47844at2759"/>
<dbReference type="Pfam" id="PF02996">
    <property type="entry name" value="Prefoldin"/>
    <property type="match status" value="1"/>
</dbReference>
<keyword evidence="2" id="KW-1185">Reference proteome</keyword>
<organism evidence="1 2">
    <name type="scientific">Ectocarpus siliculosus</name>
    <name type="common">Brown alga</name>
    <name type="synonym">Conferva siliculosa</name>
    <dbReference type="NCBI Taxonomy" id="2880"/>
    <lineage>
        <taxon>Eukaryota</taxon>
        <taxon>Sar</taxon>
        <taxon>Stramenopiles</taxon>
        <taxon>Ochrophyta</taxon>
        <taxon>PX clade</taxon>
        <taxon>Phaeophyceae</taxon>
        <taxon>Ectocarpales</taxon>
        <taxon>Ectocarpaceae</taxon>
        <taxon>Ectocarpus</taxon>
    </lineage>
</organism>
<name>D8LJE5_ECTSI</name>
<sequence length="149" mass="16449">MSTEDDAAAERADKYEQWVRSVLGPKLEDFRERVAKVEHEMGQYAELKEKLSGIMVREEDGPLEMLTDLGADCFAKVKVQDPSKVFVKVALGFHVEFTLPEAISFADVKRSSLASAAAKLRDSEAEVARDIASAESMIRDLRALGEAVS</sequence>
<dbReference type="AlphaFoldDB" id="D8LJE5"/>
<dbReference type="Proteomes" id="UP000002630">
    <property type="component" value="Unassembled WGS sequence"/>
</dbReference>
<dbReference type="FunCoup" id="D8LJE5">
    <property type="interactions" value="100"/>
</dbReference>
<dbReference type="InParanoid" id="D8LJE5"/>
<reference evidence="1 2" key="1">
    <citation type="journal article" date="2010" name="Nature">
        <title>The Ectocarpus genome and the independent evolution of multicellularity in brown algae.</title>
        <authorList>
            <person name="Cock J.M."/>
            <person name="Sterck L."/>
            <person name="Rouze P."/>
            <person name="Scornet D."/>
            <person name="Allen A.E."/>
            <person name="Amoutzias G."/>
            <person name="Anthouard V."/>
            <person name="Artiguenave F."/>
            <person name="Aury J.M."/>
            <person name="Badger J.H."/>
            <person name="Beszteri B."/>
            <person name="Billiau K."/>
            <person name="Bonnet E."/>
            <person name="Bothwell J.H."/>
            <person name="Bowler C."/>
            <person name="Boyen C."/>
            <person name="Brownlee C."/>
            <person name="Carrano C.J."/>
            <person name="Charrier B."/>
            <person name="Cho G.Y."/>
            <person name="Coelho S.M."/>
            <person name="Collen J."/>
            <person name="Corre E."/>
            <person name="Da Silva C."/>
            <person name="Delage L."/>
            <person name="Delaroque N."/>
            <person name="Dittami S.M."/>
            <person name="Doulbeau S."/>
            <person name="Elias M."/>
            <person name="Farnham G."/>
            <person name="Gachon C.M."/>
            <person name="Gschloessl B."/>
            <person name="Heesch S."/>
            <person name="Jabbari K."/>
            <person name="Jubin C."/>
            <person name="Kawai H."/>
            <person name="Kimura K."/>
            <person name="Kloareg B."/>
            <person name="Kupper F.C."/>
            <person name="Lang D."/>
            <person name="Le Bail A."/>
            <person name="Leblanc C."/>
            <person name="Lerouge P."/>
            <person name="Lohr M."/>
            <person name="Lopez P.J."/>
            <person name="Martens C."/>
            <person name="Maumus F."/>
            <person name="Michel G."/>
            <person name="Miranda-Saavedra D."/>
            <person name="Morales J."/>
            <person name="Moreau H."/>
            <person name="Motomura T."/>
            <person name="Nagasato C."/>
            <person name="Napoli C.A."/>
            <person name="Nelson D.R."/>
            <person name="Nyvall-Collen P."/>
            <person name="Peters A.F."/>
            <person name="Pommier C."/>
            <person name="Potin P."/>
            <person name="Poulain J."/>
            <person name="Quesneville H."/>
            <person name="Read B."/>
            <person name="Rensing S.A."/>
            <person name="Ritter A."/>
            <person name="Rousvoal S."/>
            <person name="Samanta M."/>
            <person name="Samson G."/>
            <person name="Schroeder D.C."/>
            <person name="Segurens B."/>
            <person name="Strittmatter M."/>
            <person name="Tonon T."/>
            <person name="Tregear J.W."/>
            <person name="Valentin K."/>
            <person name="von Dassow P."/>
            <person name="Yamagishi T."/>
            <person name="Van de Peer Y."/>
            <person name="Wincker P."/>
        </authorList>
    </citation>
    <scope>NUCLEOTIDE SEQUENCE [LARGE SCALE GENOMIC DNA]</scope>
    <source>
        <strain evidence="2">Ec32 / CCAP1310/4</strain>
    </source>
</reference>
<proteinExistence type="predicted"/>
<dbReference type="STRING" id="2880.D8LJE5"/>
<protein>
    <submittedName>
        <fullName evidence="1">Ubiquitously-expressed transcript variant 3</fullName>
    </submittedName>
</protein>
<dbReference type="InterPro" id="IPR004127">
    <property type="entry name" value="Prefoldin_subunit_alpha"/>
</dbReference>
<accession>D8LJE5</accession>
<dbReference type="Gene3D" id="1.10.287.370">
    <property type="match status" value="1"/>
</dbReference>
<dbReference type="SUPFAM" id="SSF46579">
    <property type="entry name" value="Prefoldin"/>
    <property type="match status" value="1"/>
</dbReference>
<dbReference type="EMBL" id="FN649760">
    <property type="protein sequence ID" value="CBN79478.1"/>
    <property type="molecule type" value="Genomic_DNA"/>
</dbReference>
<evidence type="ECO:0000313" key="1">
    <source>
        <dbReference type="EMBL" id="CBN79478.1"/>
    </source>
</evidence>
<evidence type="ECO:0000313" key="2">
    <source>
        <dbReference type="Proteomes" id="UP000002630"/>
    </source>
</evidence>